<feature type="domain" description="WW" evidence="6">
    <location>
        <begin position="2053"/>
        <end position="2086"/>
    </location>
</feature>
<dbReference type="GeneID" id="19952399"/>
<dbReference type="PROSITE" id="PS50088">
    <property type="entry name" value="ANK_REPEAT"/>
    <property type="match status" value="6"/>
</dbReference>
<dbReference type="Gene3D" id="1.25.40.20">
    <property type="entry name" value="Ankyrin repeat-containing domain"/>
    <property type="match status" value="1"/>
</dbReference>
<dbReference type="Gene3D" id="2.20.70.10">
    <property type="match status" value="5"/>
</dbReference>
<dbReference type="CDD" id="cd23767">
    <property type="entry name" value="IQCD"/>
    <property type="match status" value="1"/>
</dbReference>
<feature type="coiled-coil region" evidence="4">
    <location>
        <begin position="377"/>
        <end position="404"/>
    </location>
</feature>
<accession>T0RL16</accession>
<feature type="domain" description="WW" evidence="6">
    <location>
        <begin position="2085"/>
        <end position="2118"/>
    </location>
</feature>
<dbReference type="RefSeq" id="XP_008615943.1">
    <property type="nucleotide sequence ID" value="XM_008617721.1"/>
</dbReference>
<feature type="repeat" description="ANK" evidence="3">
    <location>
        <begin position="1226"/>
        <end position="1259"/>
    </location>
</feature>
<dbReference type="SMART" id="SM00015">
    <property type="entry name" value="IQ"/>
    <property type="match status" value="13"/>
</dbReference>
<dbReference type="SMART" id="SM00248">
    <property type="entry name" value="ANK"/>
    <property type="match status" value="8"/>
</dbReference>
<dbReference type="Pfam" id="PF00023">
    <property type="entry name" value="Ank"/>
    <property type="match status" value="1"/>
</dbReference>
<feature type="domain" description="WW" evidence="6">
    <location>
        <begin position="2122"/>
        <end position="2155"/>
    </location>
</feature>
<dbReference type="InParanoid" id="T0RL16"/>
<evidence type="ECO:0000259" key="6">
    <source>
        <dbReference type="PROSITE" id="PS50020"/>
    </source>
</evidence>
<evidence type="ECO:0000313" key="8">
    <source>
        <dbReference type="Proteomes" id="UP000030762"/>
    </source>
</evidence>
<dbReference type="eggNOG" id="KOG0940">
    <property type="taxonomic scope" value="Eukaryota"/>
</dbReference>
<dbReference type="Pfam" id="PF00397">
    <property type="entry name" value="WW"/>
    <property type="match status" value="4"/>
</dbReference>
<dbReference type="SUPFAM" id="SSF50998">
    <property type="entry name" value="Quinoprotein alcohol dehydrogenase-like"/>
    <property type="match status" value="1"/>
</dbReference>
<feature type="domain" description="WW" evidence="6">
    <location>
        <begin position="2152"/>
        <end position="2185"/>
    </location>
</feature>
<feature type="repeat" description="ANK" evidence="3">
    <location>
        <begin position="1129"/>
        <end position="1161"/>
    </location>
</feature>
<dbReference type="SMART" id="SM00456">
    <property type="entry name" value="WW"/>
    <property type="match status" value="6"/>
</dbReference>
<proteinExistence type="predicted"/>
<feature type="compositionally biased region" description="Basic and acidic residues" evidence="5">
    <location>
        <begin position="576"/>
        <end position="593"/>
    </location>
</feature>
<dbReference type="PROSITE" id="PS01159">
    <property type="entry name" value="WW_DOMAIN_1"/>
    <property type="match status" value="1"/>
</dbReference>
<dbReference type="OrthoDB" id="187617at2759"/>
<feature type="region of interest" description="Disordered" evidence="5">
    <location>
        <begin position="1"/>
        <end position="37"/>
    </location>
</feature>
<dbReference type="EMBL" id="JH767174">
    <property type="protein sequence ID" value="EQC30617.1"/>
    <property type="molecule type" value="Genomic_DNA"/>
</dbReference>
<feature type="region of interest" description="Disordered" evidence="5">
    <location>
        <begin position="75"/>
        <end position="111"/>
    </location>
</feature>
<dbReference type="PANTHER" id="PTHR24198">
    <property type="entry name" value="ANKYRIN REPEAT AND PROTEIN KINASE DOMAIN-CONTAINING PROTEIN"/>
    <property type="match status" value="1"/>
</dbReference>
<dbReference type="InterPro" id="IPR036770">
    <property type="entry name" value="Ankyrin_rpt-contain_sf"/>
</dbReference>
<dbReference type="SUPFAM" id="SSF48403">
    <property type="entry name" value="Ankyrin repeat"/>
    <property type="match status" value="1"/>
</dbReference>
<dbReference type="eggNOG" id="KOG4177">
    <property type="taxonomic scope" value="Eukaryota"/>
</dbReference>
<evidence type="ECO:0000256" key="4">
    <source>
        <dbReference type="SAM" id="Coils"/>
    </source>
</evidence>
<dbReference type="PROSITE" id="PS50297">
    <property type="entry name" value="ANK_REP_REGION"/>
    <property type="match status" value="6"/>
</dbReference>
<keyword evidence="8" id="KW-1185">Reference proteome</keyword>
<dbReference type="OMA" id="NFRRHLC"/>
<feature type="region of interest" description="Disordered" evidence="5">
    <location>
        <begin position="576"/>
        <end position="597"/>
    </location>
</feature>
<feature type="repeat" description="ANK" evidence="3">
    <location>
        <begin position="1260"/>
        <end position="1292"/>
    </location>
</feature>
<feature type="repeat" description="ANK" evidence="3">
    <location>
        <begin position="1060"/>
        <end position="1092"/>
    </location>
</feature>
<reference evidence="7 8" key="1">
    <citation type="submission" date="2012-04" db="EMBL/GenBank/DDBJ databases">
        <title>The Genome Sequence of Saprolegnia declina VS20.</title>
        <authorList>
            <consortium name="The Broad Institute Genome Sequencing Platform"/>
            <person name="Russ C."/>
            <person name="Nusbaum C."/>
            <person name="Tyler B."/>
            <person name="van West P."/>
            <person name="Dieguez-Uribeondo J."/>
            <person name="de Bruijn I."/>
            <person name="Tripathy S."/>
            <person name="Jiang R."/>
            <person name="Young S.K."/>
            <person name="Zeng Q."/>
            <person name="Gargeya S."/>
            <person name="Fitzgerald M."/>
            <person name="Haas B."/>
            <person name="Abouelleil A."/>
            <person name="Alvarado L."/>
            <person name="Arachchi H.M."/>
            <person name="Berlin A."/>
            <person name="Chapman S.B."/>
            <person name="Goldberg J."/>
            <person name="Griggs A."/>
            <person name="Gujja S."/>
            <person name="Hansen M."/>
            <person name="Howarth C."/>
            <person name="Imamovic A."/>
            <person name="Larimer J."/>
            <person name="McCowen C."/>
            <person name="Montmayeur A."/>
            <person name="Murphy C."/>
            <person name="Neiman D."/>
            <person name="Pearson M."/>
            <person name="Priest M."/>
            <person name="Roberts A."/>
            <person name="Saif S."/>
            <person name="Shea T."/>
            <person name="Sisk P."/>
            <person name="Sykes S."/>
            <person name="Wortman J."/>
            <person name="Nusbaum C."/>
            <person name="Birren B."/>
        </authorList>
    </citation>
    <scope>NUCLEOTIDE SEQUENCE [LARGE SCALE GENOMIC DNA]</scope>
    <source>
        <strain evidence="7 8">VS20</strain>
    </source>
</reference>
<sequence length="2193" mass="250131">MQGTRPAPSSPYGASAKSKKRKLLRNETALAPIPPELPRGKLSLVKLEEKKTLLPYLEKIEYINAQLRQRGLEVGPAPLSEQPSGLPAASASNNHAPVEASDDQALSSRSEPDVDAPLTLARLRQRFPRFVCASSGLLRDRPIAWLFRFVDDVYEAYFRAYASSRVLSSFALFARQFVNTNLGVAADQDIIDVACTLERHAHRFHGLRVFAAFLREIEDNEFAYFHCHLRHYVQESLGLRLKTKDKVAHPDVAKKVLPPGSVVLGHHPDLRDGTQVVYVAKDAMVHTLYAACFPKEKTLARFYANTSLPFRHVTTVGPSGDESSSFVLELDALLGHLVEDLHRVPEDIVAAHKFNDDGESLTLLTRLQDTISHDAGIVTLKAALETEKRGLRRLETQRTKLDRQLTSSVLDDVVKAKLKTQSFLLDNQLHATKRDVDDLRHRIALTEAQVNTVWSSVLSDAATPSAPPASPRARILHRFRDAVARRYANHLLEQKVAAKLLERRRKGKQANAWSDQLDALQERSAIRIQRLFRQRRAWRRDRHAAQTAFHARRAAAKKRKAEQEMERKRLEALRARDAEKHRSRLAEKHERDASAAAARKAKEDAVLRAAALNQAEKLHAAATRALTQRVFARWRRYVTIAKKAAAAHQTSLRWRFQRWHHYLRWRRDQHKAATMLQALYRGHRGRKAGQLVARRAQKKLQLATRSVQRLQQRFLCALWQQWRQYATTQAIVKARCRDVLQRSLYSSFTQWAKLLSMRRASALVLQRLWRGHRGRVAAAHARALQHAALLVQKTYRGHLGRRVAALRRRLRATQHHGVNQLLQRLLRQSLWRVFQSWQSRWAFTQLCRDRTTRRIQRRHAWCFHLWQRYRVYRILKRAERYRRQFAAATCIQRSVRGFLARTRFHALVRNHRAAKILQRTVRGYLCRAFYRHTLALHRCALRIQCGWRRRKAIRTVDRRRNAFVLDAAVRGDYSVVLRAINAGRGGICDDDGNSLLHLSCLGGAKRLVKLCLRYQMDVGGVNHAGRTPLHMLVAAPHAYRAELIDYLIDHGAWQEARDSNGETPLLLATSLNHVDCIEVLLRRAADVHVVSSMTHETPIMTAVAANFLEAAHLLLGLGRCSPHATDLNDGATLLHDAAARGFVEMVQLLLAHGANIDAVDVDGSTPIMYAIYNDQPQMLRFLLEAGAAPDMTNVAGLGAIHIAIDKPAHASLLAAFNADVNAWTLQGETPLHLSCRSDSLLESSRVLLSFGAAIDAKNRRGNLPAHIAAKHGAAETMRLLIEYSTNMNMRNYDNKNPLGEARMHHQLGVIDVIQFHFAQEMKTLDEMPPVLDEDGVALPQRSTDEWRDAYASAVTVSMLHCWSQCVDAVTGAIFYHDAETDECTWRAPVEYQAALGAHWHPMSRDDGSYVYCHDVTNDVSTTVPPIDPLRLQALVQGIDEFKMLRSRIHRVSSETAAATAQYKSFWTNFDAETKAERARYLAAVAIQRTYKGHVYRRRLRALKVEHKTALHLQRVYRGRIARRHAAQQRHRVRCALKLQALGRGFLTRLHERQSWHAWRVQVRTNRIAANTIQRVWRGLHGRRDAKRARVIQHGPRTFFNWEDARKHASLVSNFSVWDELLLAGTSPIVGVFYCNQITGQCVWDKPPLWVERDYQAFLDRQQLYYYGYTACMLAAALRIQSQFRARTARVMFRRLLEGVRLARHCERAYMAEPTNLTCLGNYALYLHALLHDYAKAGVMYGHLVDLMAARGPDIAFVLRCYAIFLFVTGQDERDPIALLFERAAVIDPRKRKFELAFGGFFRYALVLFPESAQSHVNYAACLDWVYTNVTDATAHYLRALELDPHNARTVDLFDDMLDRHGLLEAGNASERFMQHQANAVARDDARVRKAYEDDAEAARRTAAAITIQTRFRTRKTQADVQQMQLSRRLRKLAKPLSPLHETLQAAFLLVAARNSSKATIRLSQLGALYERLGLSSRAADEDRTFASYFHEFDYPDSITLTRFLKWWDDGASRDVWEACTSDEGYLYYYNRATGESVWDAPRFQRRLDDVADQPLLGVWEECRTEDGTPYYVNARTGASSWENPLSAPPPWEPAVDDGGRVYYYNRETGASVWTIAEASHVVSGDDAWELVQTDDGLVYFYNRLSGETVWTKPDETAWETLQDDDGNVYYYNRTTGVSQWDSPYSQPVPNELE</sequence>
<gene>
    <name evidence="7" type="ORF">SDRG_11672</name>
</gene>
<evidence type="ECO:0000256" key="3">
    <source>
        <dbReference type="PROSITE-ProRule" id="PRU00023"/>
    </source>
</evidence>
<dbReference type="VEuPathDB" id="FungiDB:SDRG_11672"/>
<dbReference type="InterPro" id="IPR001202">
    <property type="entry name" value="WW_dom"/>
</dbReference>
<dbReference type="PANTHER" id="PTHR24198:SF165">
    <property type="entry name" value="ANKYRIN REPEAT-CONTAINING PROTEIN-RELATED"/>
    <property type="match status" value="1"/>
</dbReference>
<dbReference type="PROSITE" id="PS50096">
    <property type="entry name" value="IQ"/>
    <property type="match status" value="10"/>
</dbReference>
<dbReference type="Proteomes" id="UP000030762">
    <property type="component" value="Unassembled WGS sequence"/>
</dbReference>
<feature type="repeat" description="ANK" evidence="3">
    <location>
        <begin position="1162"/>
        <end position="1194"/>
    </location>
</feature>
<evidence type="ECO:0000256" key="1">
    <source>
        <dbReference type="ARBA" id="ARBA00022737"/>
    </source>
</evidence>
<dbReference type="InterPro" id="IPR011047">
    <property type="entry name" value="Quinoprotein_ADH-like_sf"/>
</dbReference>
<feature type="domain" description="WW" evidence="6">
    <location>
        <begin position="2016"/>
        <end position="2043"/>
    </location>
</feature>
<name>T0RL16_SAPDV</name>
<feature type="repeat" description="ANK" evidence="3">
    <location>
        <begin position="1024"/>
        <end position="1059"/>
    </location>
</feature>
<evidence type="ECO:0000313" key="7">
    <source>
        <dbReference type="EMBL" id="EQC30617.1"/>
    </source>
</evidence>
<dbReference type="Pfam" id="PF12796">
    <property type="entry name" value="Ank_2"/>
    <property type="match status" value="2"/>
</dbReference>
<dbReference type="GO" id="GO:0005737">
    <property type="term" value="C:cytoplasm"/>
    <property type="evidence" value="ECO:0007669"/>
    <property type="project" value="TreeGrafter"/>
</dbReference>
<evidence type="ECO:0000256" key="2">
    <source>
        <dbReference type="ARBA" id="ARBA00023043"/>
    </source>
</evidence>
<keyword evidence="1" id="KW-0677">Repeat</keyword>
<protein>
    <recommendedName>
        <fullName evidence="6">WW domain-containing protein</fullName>
    </recommendedName>
</protein>
<dbReference type="STRING" id="1156394.T0RL16"/>
<dbReference type="eggNOG" id="KOG0160">
    <property type="taxonomic scope" value="Eukaryota"/>
</dbReference>
<evidence type="ECO:0000256" key="5">
    <source>
        <dbReference type="SAM" id="MobiDB-lite"/>
    </source>
</evidence>
<organism evidence="7 8">
    <name type="scientific">Saprolegnia diclina (strain VS20)</name>
    <dbReference type="NCBI Taxonomy" id="1156394"/>
    <lineage>
        <taxon>Eukaryota</taxon>
        <taxon>Sar</taxon>
        <taxon>Stramenopiles</taxon>
        <taxon>Oomycota</taxon>
        <taxon>Saprolegniomycetes</taxon>
        <taxon>Saprolegniales</taxon>
        <taxon>Saprolegniaceae</taxon>
        <taxon>Saprolegnia</taxon>
    </lineage>
</organism>
<dbReference type="InterPro" id="IPR002110">
    <property type="entry name" value="Ankyrin_rpt"/>
</dbReference>
<dbReference type="PROSITE" id="PS50020">
    <property type="entry name" value="WW_DOMAIN_2"/>
    <property type="match status" value="5"/>
</dbReference>
<dbReference type="Gene3D" id="1.20.5.190">
    <property type="match status" value="2"/>
</dbReference>
<dbReference type="InterPro" id="IPR000048">
    <property type="entry name" value="IQ_motif_EF-hand-BS"/>
</dbReference>
<keyword evidence="4" id="KW-0175">Coiled coil</keyword>
<dbReference type="Pfam" id="PF00612">
    <property type="entry name" value="IQ"/>
    <property type="match status" value="5"/>
</dbReference>
<keyword evidence="2 3" id="KW-0040">ANK repeat</keyword>